<proteinExistence type="predicted"/>
<gene>
    <name evidence="1" type="ORF">E2C01_047149</name>
</gene>
<organism evidence="1 2">
    <name type="scientific">Portunus trituberculatus</name>
    <name type="common">Swimming crab</name>
    <name type="synonym">Neptunus trituberculatus</name>
    <dbReference type="NCBI Taxonomy" id="210409"/>
    <lineage>
        <taxon>Eukaryota</taxon>
        <taxon>Metazoa</taxon>
        <taxon>Ecdysozoa</taxon>
        <taxon>Arthropoda</taxon>
        <taxon>Crustacea</taxon>
        <taxon>Multicrustacea</taxon>
        <taxon>Malacostraca</taxon>
        <taxon>Eumalacostraca</taxon>
        <taxon>Eucarida</taxon>
        <taxon>Decapoda</taxon>
        <taxon>Pleocyemata</taxon>
        <taxon>Brachyura</taxon>
        <taxon>Eubrachyura</taxon>
        <taxon>Portunoidea</taxon>
        <taxon>Portunidae</taxon>
        <taxon>Portuninae</taxon>
        <taxon>Portunus</taxon>
    </lineage>
</organism>
<dbReference type="AlphaFoldDB" id="A0A5B7FZN2"/>
<accession>A0A5B7FZN2</accession>
<dbReference type="Proteomes" id="UP000324222">
    <property type="component" value="Unassembled WGS sequence"/>
</dbReference>
<protein>
    <submittedName>
        <fullName evidence="1">Uncharacterized protein</fullName>
    </submittedName>
</protein>
<dbReference type="EMBL" id="VSRR010011495">
    <property type="protein sequence ID" value="MPC53260.1"/>
    <property type="molecule type" value="Genomic_DNA"/>
</dbReference>
<evidence type="ECO:0000313" key="1">
    <source>
        <dbReference type="EMBL" id="MPC53260.1"/>
    </source>
</evidence>
<comment type="caution">
    <text evidence="1">The sequence shown here is derived from an EMBL/GenBank/DDBJ whole genome shotgun (WGS) entry which is preliminary data.</text>
</comment>
<reference evidence="1 2" key="1">
    <citation type="submission" date="2019-05" db="EMBL/GenBank/DDBJ databases">
        <title>Another draft genome of Portunus trituberculatus and its Hox gene families provides insights of decapod evolution.</title>
        <authorList>
            <person name="Jeong J.-H."/>
            <person name="Song I."/>
            <person name="Kim S."/>
            <person name="Choi T."/>
            <person name="Kim D."/>
            <person name="Ryu S."/>
            <person name="Kim W."/>
        </authorList>
    </citation>
    <scope>NUCLEOTIDE SEQUENCE [LARGE SCALE GENOMIC DNA]</scope>
    <source>
        <tissue evidence="1">Muscle</tissue>
    </source>
</reference>
<keyword evidence="2" id="KW-1185">Reference proteome</keyword>
<evidence type="ECO:0000313" key="2">
    <source>
        <dbReference type="Proteomes" id="UP000324222"/>
    </source>
</evidence>
<name>A0A5B7FZN2_PORTR</name>
<sequence length="67" mass="7927">MERERWHMPQPGFGYRHFHMLRDCSKKSSTLRTHAMTHACPREKEEDCHLPTTSCTEAFSLHVKKSL</sequence>